<dbReference type="NCBIfam" id="NF003950">
    <property type="entry name" value="PRK05450.1-3"/>
    <property type="match status" value="1"/>
</dbReference>
<evidence type="ECO:0000256" key="5">
    <source>
        <dbReference type="HAMAP-Rule" id="MF_00057"/>
    </source>
</evidence>
<dbReference type="PANTHER" id="PTHR42866">
    <property type="entry name" value="3-DEOXY-MANNO-OCTULOSONATE CYTIDYLYLTRANSFERASE"/>
    <property type="match status" value="1"/>
</dbReference>
<dbReference type="PANTHER" id="PTHR42866:SF2">
    <property type="entry name" value="3-DEOXY-MANNO-OCTULOSONATE CYTIDYLYLTRANSFERASE, MITOCHONDRIAL"/>
    <property type="match status" value="1"/>
</dbReference>
<dbReference type="STRING" id="1401.BK123_32710"/>
<gene>
    <name evidence="5" type="primary">kdsB</name>
    <name evidence="6" type="ORF">BK123_32710</name>
</gene>
<reference evidence="6 7" key="1">
    <citation type="submission" date="2016-11" db="EMBL/GenBank/DDBJ databases">
        <title>Paenibacillus species isolates.</title>
        <authorList>
            <person name="Beno S.M."/>
        </authorList>
    </citation>
    <scope>NUCLEOTIDE SEQUENCE [LARGE SCALE GENOMIC DNA]</scope>
    <source>
        <strain evidence="6 7">FSL F4-0100</strain>
    </source>
</reference>
<dbReference type="EMBL" id="MRTF01000021">
    <property type="protein sequence ID" value="OME86476.1"/>
    <property type="molecule type" value="Genomic_DNA"/>
</dbReference>
<dbReference type="NCBIfam" id="NF003952">
    <property type="entry name" value="PRK05450.1-5"/>
    <property type="match status" value="1"/>
</dbReference>
<accession>A0A1R1ALR5</accession>
<evidence type="ECO:0000256" key="4">
    <source>
        <dbReference type="ARBA" id="ARBA00022985"/>
    </source>
</evidence>
<keyword evidence="3 5" id="KW-0548">Nucleotidyltransferase</keyword>
<evidence type="ECO:0000256" key="3">
    <source>
        <dbReference type="ARBA" id="ARBA00022695"/>
    </source>
</evidence>
<evidence type="ECO:0000256" key="2">
    <source>
        <dbReference type="ARBA" id="ARBA00022679"/>
    </source>
</evidence>
<dbReference type="GO" id="GO:0008690">
    <property type="term" value="F:3-deoxy-manno-octulosonate cytidylyltransferase activity"/>
    <property type="evidence" value="ECO:0007669"/>
    <property type="project" value="UniProtKB-UniRule"/>
</dbReference>
<dbReference type="InterPro" id="IPR003329">
    <property type="entry name" value="Cytidylyl_trans"/>
</dbReference>
<proteinExistence type="inferred from homology"/>
<dbReference type="InterPro" id="IPR004528">
    <property type="entry name" value="KdsB"/>
</dbReference>
<dbReference type="NCBIfam" id="NF009905">
    <property type="entry name" value="PRK13368.1"/>
    <property type="match status" value="1"/>
</dbReference>
<keyword evidence="2 5" id="KW-0808">Transferase</keyword>
<dbReference type="GO" id="GO:0033468">
    <property type="term" value="P:CMP-keto-3-deoxy-D-manno-octulosonic acid biosynthetic process"/>
    <property type="evidence" value="ECO:0007669"/>
    <property type="project" value="UniProtKB-UniRule"/>
</dbReference>
<dbReference type="GO" id="GO:0016020">
    <property type="term" value="C:membrane"/>
    <property type="evidence" value="ECO:0007669"/>
    <property type="project" value="UniProtKB-SubCell"/>
</dbReference>
<keyword evidence="4 5" id="KW-0448">Lipopolysaccharide biosynthesis</keyword>
<dbReference type="CDD" id="cd02517">
    <property type="entry name" value="CMP-KDO-Synthetase"/>
    <property type="match status" value="1"/>
</dbReference>
<name>A0A1R1ALR5_PAELA</name>
<evidence type="ECO:0000313" key="6">
    <source>
        <dbReference type="EMBL" id="OME86476.1"/>
    </source>
</evidence>
<evidence type="ECO:0000313" key="7">
    <source>
        <dbReference type="Proteomes" id="UP000187074"/>
    </source>
</evidence>
<dbReference type="OrthoDB" id="9815559at2"/>
<comment type="function">
    <text evidence="5">Activates KDO (a required 8-carbon sugar) for incorporation into bacterial lipopolysaccharide in Gram-negative bacteria.</text>
</comment>
<sequence length="246" mass="27529">MKAVAVIPARYGSTRFPGKPLANIKGKAMIEHVYLNVQKAESISEVWIATDDQRIIDKVEAFGGKCILTRGNHQTGTDRIAECLSAINADIIINVQGDEPLIDGKMLDELIQSFKDTPDLQMATFKSKIIDSRDVDDPNVVKVITNSDGKAIYFSRSPIPYNRDMRDDVAYYKHIGVYAYKKSFLSDFVKLQQSSLELSESLEQLRALENGISIKVVETDHILISVDTPEDLKRVEDYLDKSSGVE</sequence>
<comment type="subcellular location">
    <subcellularLocation>
        <location evidence="5">Cytoplasm</location>
    </subcellularLocation>
    <subcellularLocation>
        <location evidence="1">Membrane</location>
    </subcellularLocation>
</comment>
<dbReference type="AlphaFoldDB" id="A0A1R1ALR5"/>
<dbReference type="NCBIfam" id="TIGR00466">
    <property type="entry name" value="kdsB"/>
    <property type="match status" value="1"/>
</dbReference>
<dbReference type="RefSeq" id="WP_076326470.1">
    <property type="nucleotide sequence ID" value="NZ_MRTF01000021.1"/>
</dbReference>
<evidence type="ECO:0000256" key="1">
    <source>
        <dbReference type="ARBA" id="ARBA00004370"/>
    </source>
</evidence>
<dbReference type="InterPro" id="IPR029044">
    <property type="entry name" value="Nucleotide-diphossugar_trans"/>
</dbReference>
<dbReference type="SUPFAM" id="SSF53448">
    <property type="entry name" value="Nucleotide-diphospho-sugar transferases"/>
    <property type="match status" value="1"/>
</dbReference>
<comment type="catalytic activity">
    <reaction evidence="5">
        <text>3-deoxy-alpha-D-manno-oct-2-ulosonate + CTP = CMP-3-deoxy-beta-D-manno-octulosonate + diphosphate</text>
        <dbReference type="Rhea" id="RHEA:23448"/>
        <dbReference type="ChEBI" id="CHEBI:33019"/>
        <dbReference type="ChEBI" id="CHEBI:37563"/>
        <dbReference type="ChEBI" id="CHEBI:85986"/>
        <dbReference type="ChEBI" id="CHEBI:85987"/>
        <dbReference type="EC" id="2.7.7.38"/>
    </reaction>
</comment>
<organism evidence="6 7">
    <name type="scientific">Paenibacillus lautus</name>
    <name type="common">Bacillus lautus</name>
    <dbReference type="NCBI Taxonomy" id="1401"/>
    <lineage>
        <taxon>Bacteria</taxon>
        <taxon>Bacillati</taxon>
        <taxon>Bacillota</taxon>
        <taxon>Bacilli</taxon>
        <taxon>Bacillales</taxon>
        <taxon>Paenibacillaceae</taxon>
        <taxon>Paenibacillus</taxon>
    </lineage>
</organism>
<dbReference type="Gene3D" id="3.90.550.10">
    <property type="entry name" value="Spore Coat Polysaccharide Biosynthesis Protein SpsA, Chain A"/>
    <property type="match status" value="1"/>
</dbReference>
<comment type="similarity">
    <text evidence="5">Belongs to the KdsB family.</text>
</comment>
<dbReference type="GO" id="GO:0005829">
    <property type="term" value="C:cytosol"/>
    <property type="evidence" value="ECO:0007669"/>
    <property type="project" value="TreeGrafter"/>
</dbReference>
<comment type="caution">
    <text evidence="6">The sequence shown here is derived from an EMBL/GenBank/DDBJ whole genome shotgun (WGS) entry which is preliminary data.</text>
</comment>
<keyword evidence="5" id="KW-0963">Cytoplasm</keyword>
<dbReference type="HAMAP" id="MF_00057">
    <property type="entry name" value="KdsB"/>
    <property type="match status" value="1"/>
</dbReference>
<dbReference type="GO" id="GO:0009103">
    <property type="term" value="P:lipopolysaccharide biosynthetic process"/>
    <property type="evidence" value="ECO:0007669"/>
    <property type="project" value="UniProtKB-UniRule"/>
</dbReference>
<protein>
    <recommendedName>
        <fullName evidence="5">3-deoxy-manno-octulosonate cytidylyltransferase</fullName>
        <ecNumber evidence="5">2.7.7.38</ecNumber>
    </recommendedName>
    <alternativeName>
        <fullName evidence="5">CMP-2-keto-3-deoxyoctulosonic acid synthase</fullName>
        <shortName evidence="5">CKS</shortName>
        <shortName evidence="5">CMP-KDO synthase</shortName>
    </alternativeName>
</protein>
<dbReference type="FunFam" id="3.90.550.10:FF:000011">
    <property type="entry name" value="3-deoxy-manno-octulosonate cytidylyltransferase"/>
    <property type="match status" value="1"/>
</dbReference>
<dbReference type="EC" id="2.7.7.38" evidence="5"/>
<dbReference type="Pfam" id="PF02348">
    <property type="entry name" value="CTP_transf_3"/>
    <property type="match status" value="1"/>
</dbReference>
<comment type="pathway">
    <text evidence="5">Nucleotide-sugar biosynthesis; CMP-3-deoxy-D-manno-octulosonate biosynthesis; CMP-3-deoxy-D-manno-octulosonate from 3-deoxy-D-manno-octulosonate and CTP: step 1/1.</text>
</comment>
<dbReference type="UniPathway" id="UPA00358">
    <property type="reaction ID" value="UER00476"/>
</dbReference>
<dbReference type="Proteomes" id="UP000187074">
    <property type="component" value="Unassembled WGS sequence"/>
</dbReference>